<dbReference type="OrthoDB" id="4499616at2759"/>
<dbReference type="EMBL" id="ML739058">
    <property type="protein sequence ID" value="KAE8355136.1"/>
    <property type="molecule type" value="Genomic_DNA"/>
</dbReference>
<gene>
    <name evidence="1" type="ORF">BDV28DRAFT_146427</name>
</gene>
<protein>
    <recommendedName>
        <fullName evidence="3">Fungal-type protein kinase domain-containing protein</fullName>
    </recommendedName>
</protein>
<dbReference type="Proteomes" id="UP000327118">
    <property type="component" value="Unassembled WGS sequence"/>
</dbReference>
<keyword evidence="2" id="KW-1185">Reference proteome</keyword>
<evidence type="ECO:0000313" key="1">
    <source>
        <dbReference type="EMBL" id="KAE8355136.1"/>
    </source>
</evidence>
<organism evidence="1 2">
    <name type="scientific">Aspergillus coremiiformis</name>
    <dbReference type="NCBI Taxonomy" id="138285"/>
    <lineage>
        <taxon>Eukaryota</taxon>
        <taxon>Fungi</taxon>
        <taxon>Dikarya</taxon>
        <taxon>Ascomycota</taxon>
        <taxon>Pezizomycotina</taxon>
        <taxon>Eurotiomycetes</taxon>
        <taxon>Eurotiomycetidae</taxon>
        <taxon>Eurotiales</taxon>
        <taxon>Aspergillaceae</taxon>
        <taxon>Aspergillus</taxon>
        <taxon>Aspergillus subgen. Circumdati</taxon>
    </lineage>
</organism>
<evidence type="ECO:0008006" key="3">
    <source>
        <dbReference type="Google" id="ProtNLM"/>
    </source>
</evidence>
<evidence type="ECO:0000313" key="2">
    <source>
        <dbReference type="Proteomes" id="UP000327118"/>
    </source>
</evidence>
<name>A0A5N6ZE03_9EURO</name>
<sequence length="165" mass="18847">MVFDCDSIFTKNPELSTCLRAITPTSNTEAIGNLWRGIFTAIFTLDERFAVEKKSPNGATPCFHIIQKKGGREKSIVVALCHPGSGTHEQWDGVYRQLISHCNHQSSTVYAVTAIGTKVRLWKYYRDQRLRPMPNAEYDLQEELQCCQVEQFLGFFQNNGWDELP</sequence>
<accession>A0A5N6ZE03</accession>
<dbReference type="AlphaFoldDB" id="A0A5N6ZE03"/>
<reference evidence="2" key="1">
    <citation type="submission" date="2019-04" db="EMBL/GenBank/DDBJ databases">
        <title>Friends and foes A comparative genomics studyof 23 Aspergillus species from section Flavi.</title>
        <authorList>
            <consortium name="DOE Joint Genome Institute"/>
            <person name="Kjaerbolling I."/>
            <person name="Vesth T."/>
            <person name="Frisvad J.C."/>
            <person name="Nybo J.L."/>
            <person name="Theobald S."/>
            <person name="Kildgaard S."/>
            <person name="Isbrandt T."/>
            <person name="Kuo A."/>
            <person name="Sato A."/>
            <person name="Lyhne E.K."/>
            <person name="Kogle M.E."/>
            <person name="Wiebenga A."/>
            <person name="Kun R.S."/>
            <person name="Lubbers R.J."/>
            <person name="Makela M.R."/>
            <person name="Barry K."/>
            <person name="Chovatia M."/>
            <person name="Clum A."/>
            <person name="Daum C."/>
            <person name="Haridas S."/>
            <person name="He G."/>
            <person name="LaButti K."/>
            <person name="Lipzen A."/>
            <person name="Mondo S."/>
            <person name="Riley R."/>
            <person name="Salamov A."/>
            <person name="Simmons B.A."/>
            <person name="Magnuson J.K."/>
            <person name="Henrissat B."/>
            <person name="Mortensen U.H."/>
            <person name="Larsen T.O."/>
            <person name="Devries R.P."/>
            <person name="Grigoriev I.V."/>
            <person name="Machida M."/>
            <person name="Baker S.E."/>
            <person name="Andersen M.R."/>
        </authorList>
    </citation>
    <scope>NUCLEOTIDE SEQUENCE [LARGE SCALE GENOMIC DNA]</scope>
    <source>
        <strain evidence="2">CBS 553.77</strain>
    </source>
</reference>
<proteinExistence type="predicted"/>